<feature type="domain" description="Reverse transcriptase" evidence="1">
    <location>
        <begin position="314"/>
        <end position="561"/>
    </location>
</feature>
<keyword evidence="2" id="KW-0548">Nucleotidyltransferase</keyword>
<sequence length="726" mass="82211">MKTKTCVLTDPIADAQKKDWIKFASLLSSTPRKGIEVVTVVLPRSDKMYDRNRTEMSEAFEPESAKEAYHEILSINKTASANCWTFPVDPPRISQHTQVLLSNRITLRNDLIPIGRIAYPVACKAARISLREDICRRKTWIVQKAVENRSSLKEAQRKGGYEVKRLLMKDPATGVYSQRATEALVTSYYNELYTSSTAFPLSIPSPSEPCPPFCADEAEYALSQLHLGKSPGPDGLVSEQLALAKSDLAQLLTALLNGIKCGDPIPKHLTSAYVKLLYKKLDLGKSPGPDGLISEQLALAKSDLAQLLTALLNGIKCGDPIPKHLTSAYVKLLYKKNYRPIYLFSAVLKAITRVILTRIEKWLEETESSSQVGFRKNHSTLNHIHVLKQLAEKSVEYKFPVYIALIDFQKAFDAVEWPAVWTALARKGVHAELISMLQRIYTSSSTSIFVNSRLVEVKIRRGVKQGDTLSPKLFNATLQMALDSIDWGTCGQSIGGRKLRTPEYADDVTVLASSRGMLEKMLRLIAEASSKVGLQINSEKTSPLTNRTSTRQPITISGMTFHFMDHVQYLGCRISFPLDQSAEVCQRIQSGWTAFRKLENVPCNRMTPLVLKKRAYDIWVTPAVLHGSETWSLRKSDVERLRVTQRRMERKMLGLTLKDRWSNERIRALTKLRDWSDKATRRKLQWAQKIRNMKEEEWAKAVTTWIPYNYIRRRGRDVHRSNGVTK</sequence>
<keyword evidence="2" id="KW-0808">Transferase</keyword>
<organism evidence="2 3">
    <name type="scientific">Oesophagostomum dentatum</name>
    <name type="common">Nodular worm</name>
    <dbReference type="NCBI Taxonomy" id="61180"/>
    <lineage>
        <taxon>Eukaryota</taxon>
        <taxon>Metazoa</taxon>
        <taxon>Ecdysozoa</taxon>
        <taxon>Nematoda</taxon>
        <taxon>Chromadorea</taxon>
        <taxon>Rhabditida</taxon>
        <taxon>Rhabditina</taxon>
        <taxon>Rhabditomorpha</taxon>
        <taxon>Strongyloidea</taxon>
        <taxon>Strongylidae</taxon>
        <taxon>Oesophagostomum</taxon>
    </lineage>
</organism>
<keyword evidence="3" id="KW-1185">Reference proteome</keyword>
<dbReference type="OrthoDB" id="410104at2759"/>
<accession>A0A0B1TFM8</accession>
<evidence type="ECO:0000259" key="1">
    <source>
        <dbReference type="PROSITE" id="PS50878"/>
    </source>
</evidence>
<reference evidence="2 3" key="1">
    <citation type="submission" date="2014-03" db="EMBL/GenBank/DDBJ databases">
        <title>Draft genome of the hookworm Oesophagostomum dentatum.</title>
        <authorList>
            <person name="Mitreva M."/>
        </authorList>
    </citation>
    <scope>NUCLEOTIDE SEQUENCE [LARGE SCALE GENOMIC DNA]</scope>
    <source>
        <strain evidence="2 3">OD-Hann</strain>
    </source>
</reference>
<dbReference type="PANTHER" id="PTHR47027:SF29">
    <property type="entry name" value="C2H2-TYPE DOMAIN-CONTAINING PROTEIN"/>
    <property type="match status" value="1"/>
</dbReference>
<dbReference type="PANTHER" id="PTHR47027">
    <property type="entry name" value="REVERSE TRANSCRIPTASE DOMAIN-CONTAINING PROTEIN"/>
    <property type="match status" value="1"/>
</dbReference>
<dbReference type="Proteomes" id="UP000053660">
    <property type="component" value="Unassembled WGS sequence"/>
</dbReference>
<gene>
    <name evidence="2" type="ORF">OESDEN_03984</name>
</gene>
<dbReference type="GO" id="GO:0003964">
    <property type="term" value="F:RNA-directed DNA polymerase activity"/>
    <property type="evidence" value="ECO:0007669"/>
    <property type="project" value="UniProtKB-KW"/>
</dbReference>
<dbReference type="InterPro" id="IPR043502">
    <property type="entry name" value="DNA/RNA_pol_sf"/>
</dbReference>
<dbReference type="EMBL" id="KN549774">
    <property type="protein sequence ID" value="KHJ96059.1"/>
    <property type="molecule type" value="Genomic_DNA"/>
</dbReference>
<dbReference type="PROSITE" id="PS50878">
    <property type="entry name" value="RT_POL"/>
    <property type="match status" value="1"/>
</dbReference>
<name>A0A0B1TFM8_OESDE</name>
<evidence type="ECO:0000313" key="3">
    <source>
        <dbReference type="Proteomes" id="UP000053660"/>
    </source>
</evidence>
<dbReference type="CDD" id="cd01650">
    <property type="entry name" value="RT_nLTR_like"/>
    <property type="match status" value="1"/>
</dbReference>
<evidence type="ECO:0000313" key="2">
    <source>
        <dbReference type="EMBL" id="KHJ96059.1"/>
    </source>
</evidence>
<dbReference type="SUPFAM" id="SSF56672">
    <property type="entry name" value="DNA/RNA polymerases"/>
    <property type="match status" value="1"/>
</dbReference>
<proteinExistence type="predicted"/>
<keyword evidence="2" id="KW-0695">RNA-directed DNA polymerase</keyword>
<dbReference type="AlphaFoldDB" id="A0A0B1TFM8"/>
<dbReference type="InterPro" id="IPR000477">
    <property type="entry name" value="RT_dom"/>
</dbReference>
<dbReference type="Pfam" id="PF00078">
    <property type="entry name" value="RVT_1"/>
    <property type="match status" value="1"/>
</dbReference>
<protein>
    <submittedName>
        <fullName evidence="2">Reverse transcriptase</fullName>
    </submittedName>
</protein>